<gene>
    <name evidence="1" type="ORF">D7004_04570</name>
</gene>
<organism evidence="1 2">
    <name type="scientific">Pedobacter jejuensis</name>
    <dbReference type="NCBI Taxonomy" id="1268550"/>
    <lineage>
        <taxon>Bacteria</taxon>
        <taxon>Pseudomonadati</taxon>
        <taxon>Bacteroidota</taxon>
        <taxon>Sphingobacteriia</taxon>
        <taxon>Sphingobacteriales</taxon>
        <taxon>Sphingobacteriaceae</taxon>
        <taxon>Pedobacter</taxon>
    </lineage>
</organism>
<dbReference type="InterPro" id="IPR036869">
    <property type="entry name" value="J_dom_sf"/>
</dbReference>
<reference evidence="1 2" key="1">
    <citation type="submission" date="2018-10" db="EMBL/GenBank/DDBJ databases">
        <title>Genome sequencing of Pedobacter jejuensis TNB23.</title>
        <authorList>
            <person name="Cho Y.-J."/>
            <person name="Cho A."/>
            <person name="Kim O.-S."/>
        </authorList>
    </citation>
    <scope>NUCLEOTIDE SEQUENCE [LARGE SCALE GENOMIC DNA]</scope>
    <source>
        <strain evidence="1 2">TNB23</strain>
    </source>
</reference>
<evidence type="ECO:0000313" key="2">
    <source>
        <dbReference type="Proteomes" id="UP000274046"/>
    </source>
</evidence>
<keyword evidence="2" id="KW-1185">Reference proteome</keyword>
<dbReference type="AlphaFoldDB" id="A0A3N0C078"/>
<name>A0A3N0C078_9SPHI</name>
<evidence type="ECO:0000313" key="1">
    <source>
        <dbReference type="EMBL" id="RNL55587.1"/>
    </source>
</evidence>
<dbReference type="RefSeq" id="WP_123204692.1">
    <property type="nucleotide sequence ID" value="NZ_RBEE01000005.1"/>
</dbReference>
<accession>A0A3N0C078</accession>
<dbReference type="InterPro" id="IPR001623">
    <property type="entry name" value="DnaJ_domain"/>
</dbReference>
<dbReference type="OrthoDB" id="9775658at2"/>
<dbReference type="CDD" id="cd06257">
    <property type="entry name" value="DnaJ"/>
    <property type="match status" value="1"/>
</dbReference>
<comment type="caution">
    <text evidence="1">The sequence shown here is derived from an EMBL/GenBank/DDBJ whole genome shotgun (WGS) entry which is preliminary data.</text>
</comment>
<protein>
    <submittedName>
        <fullName evidence="1">J domain-containing protein</fullName>
    </submittedName>
</protein>
<sequence length="163" mass="18574">MKWFNECKTIDEVKAEYKRLAKLHHPDLGGDTATMQEINKTYAFASAKVIKGANLSDEETENEILSSEAYRKAIEAIIYLDGILIELVGAWIWVTGNTRPNKEILKAAGFLFASKKVAWYFRTAEYKVSKGGKKSLDEIREKYGSEVLNGNNKNRPKHQFLRN</sequence>
<dbReference type="Proteomes" id="UP000274046">
    <property type="component" value="Unassembled WGS sequence"/>
</dbReference>
<dbReference type="EMBL" id="RBEE01000005">
    <property type="protein sequence ID" value="RNL55587.1"/>
    <property type="molecule type" value="Genomic_DNA"/>
</dbReference>
<proteinExistence type="predicted"/>
<dbReference type="Gene3D" id="1.10.287.110">
    <property type="entry name" value="DnaJ domain"/>
    <property type="match status" value="1"/>
</dbReference>
<dbReference type="SUPFAM" id="SSF46565">
    <property type="entry name" value="Chaperone J-domain"/>
    <property type="match status" value="1"/>
</dbReference>